<evidence type="ECO:0000256" key="18">
    <source>
        <dbReference type="ARBA" id="ARBA00023136"/>
    </source>
</evidence>
<feature type="binding site" description="axial binding residue" evidence="20">
    <location>
        <position position="173"/>
    </location>
    <ligand>
        <name>heme c</name>
        <dbReference type="ChEBI" id="CHEBI:61717"/>
        <label>2</label>
    </ligand>
    <ligandPart>
        <name>Fe</name>
        <dbReference type="ChEBI" id="CHEBI:18248"/>
    </ligandPart>
</feature>
<dbReference type="InterPro" id="IPR032858">
    <property type="entry name" value="CcoP_N"/>
</dbReference>
<dbReference type="RefSeq" id="WP_183613037.1">
    <property type="nucleotide sequence ID" value="NZ_JACICY010000004.1"/>
</dbReference>
<dbReference type="UniPathway" id="UPA00705"/>
<keyword evidence="12 19" id="KW-0375">Hydrogen ion transport</keyword>
<accession>A0A7W6EWF4</accession>
<keyword evidence="7 19" id="KW-0349">Heme</keyword>
<evidence type="ECO:0000256" key="5">
    <source>
        <dbReference type="ARBA" id="ARBA00022475"/>
    </source>
</evidence>
<dbReference type="GO" id="GO:1902600">
    <property type="term" value="P:proton transmembrane transport"/>
    <property type="evidence" value="ECO:0007669"/>
    <property type="project" value="UniProtKB-KW"/>
</dbReference>
<keyword evidence="15 19" id="KW-0560">Oxidoreductase</keyword>
<dbReference type="InterPro" id="IPR050597">
    <property type="entry name" value="Cytochrome_c_Oxidase_Subunit"/>
</dbReference>
<dbReference type="GO" id="GO:0009055">
    <property type="term" value="F:electron transfer activity"/>
    <property type="evidence" value="ECO:0007669"/>
    <property type="project" value="InterPro"/>
</dbReference>
<evidence type="ECO:0000313" key="24">
    <source>
        <dbReference type="EMBL" id="MBB3860779.1"/>
    </source>
</evidence>
<dbReference type="GO" id="GO:0005886">
    <property type="term" value="C:plasma membrane"/>
    <property type="evidence" value="ECO:0007669"/>
    <property type="project" value="UniProtKB-SubCell"/>
</dbReference>
<dbReference type="Gene3D" id="1.10.760.10">
    <property type="entry name" value="Cytochrome c-like domain"/>
    <property type="match status" value="2"/>
</dbReference>
<dbReference type="GO" id="GO:0020037">
    <property type="term" value="F:heme binding"/>
    <property type="evidence" value="ECO:0007669"/>
    <property type="project" value="InterPro"/>
</dbReference>
<dbReference type="InterPro" id="IPR038414">
    <property type="entry name" value="CcoP_N_sf"/>
</dbReference>
<comment type="cofactor">
    <cofactor evidence="19 21">
        <name>heme c</name>
        <dbReference type="ChEBI" id="CHEBI:61717"/>
    </cofactor>
    <text evidence="19 21">Binds 2 heme C groups per subunit.</text>
</comment>
<keyword evidence="17 19" id="KW-0406">Ion transport</keyword>
<keyword evidence="14 22" id="KW-1133">Transmembrane helix</keyword>
<evidence type="ECO:0000256" key="20">
    <source>
        <dbReference type="PIRSR" id="PIRSR000006-1"/>
    </source>
</evidence>
<evidence type="ECO:0000256" key="2">
    <source>
        <dbReference type="ARBA" id="ARBA00004673"/>
    </source>
</evidence>
<dbReference type="InterPro" id="IPR009056">
    <property type="entry name" value="Cyt_c-like_dom"/>
</dbReference>
<dbReference type="AlphaFoldDB" id="A0A7W6EWF4"/>
<dbReference type="PRINTS" id="PR00605">
    <property type="entry name" value="CYTCHROMECIC"/>
</dbReference>
<evidence type="ECO:0000256" key="19">
    <source>
        <dbReference type="PIRNR" id="PIRNR000006"/>
    </source>
</evidence>
<dbReference type="InterPro" id="IPR008168">
    <property type="entry name" value="Cyt_C_IC"/>
</dbReference>
<feature type="binding site" description="axial binding residue" evidence="20">
    <location>
        <position position="222"/>
    </location>
    <ligand>
        <name>heme c</name>
        <dbReference type="ChEBI" id="CHEBI:61717"/>
        <label>2</label>
    </ligand>
    <ligandPart>
        <name>Fe</name>
        <dbReference type="ChEBI" id="CHEBI:18248"/>
    </ligandPart>
</feature>
<name>A0A7W6EWF4_9SPHN</name>
<keyword evidence="6 19" id="KW-0997">Cell inner membrane</keyword>
<evidence type="ECO:0000256" key="15">
    <source>
        <dbReference type="ARBA" id="ARBA00023002"/>
    </source>
</evidence>
<comment type="similarity">
    <text evidence="3 19">Belongs to the CcoP / FixP family.</text>
</comment>
<feature type="binding site" description="covalent" evidence="21">
    <location>
        <position position="124"/>
    </location>
    <ligand>
        <name>heme c</name>
        <dbReference type="ChEBI" id="CHEBI:61717"/>
        <label>1</label>
    </ligand>
</feature>
<dbReference type="Proteomes" id="UP000562395">
    <property type="component" value="Unassembled WGS sequence"/>
</dbReference>
<keyword evidence="13 19" id="KW-0249">Electron transport</keyword>
<sequence length="303" mass="32067">MSKPRLDDATGVETVGHEWDGIEELNNPLPRWWLWSFYACIVFAIGYCVAYPAIPLLNTSTKGMLGWSSRGDLAKEMTAEGLRTASLRAELDKASIEQIAADPRLRRAAIDGGHAAFKVNCVQCHGNGAAGSAGYPNLNDDDWLWGGDVATIHQTLVDGVRQPGDDATRMSQMPAFGRDGILTAAQVQDVVSHVRVIAGEEKPSASAQRGAAIFEANCAVCHGAGGEGSRAVGAPKLADAIWLYGGDRKTLTQTITNARYGVMPAWGSRLDPVTVKMLATYVHSLGGGEEAPAPVPDIAAAAK</sequence>
<keyword evidence="9 22" id="KW-0812">Transmembrane</keyword>
<keyword evidence="11" id="KW-0677">Repeat</keyword>
<dbReference type="SUPFAM" id="SSF46626">
    <property type="entry name" value="Cytochrome c"/>
    <property type="match status" value="2"/>
</dbReference>
<evidence type="ECO:0000256" key="12">
    <source>
        <dbReference type="ARBA" id="ARBA00022781"/>
    </source>
</evidence>
<evidence type="ECO:0000256" key="1">
    <source>
        <dbReference type="ARBA" id="ARBA00004533"/>
    </source>
</evidence>
<proteinExistence type="inferred from homology"/>
<feature type="binding site" description="axial binding residue" evidence="20">
    <location>
        <position position="125"/>
    </location>
    <ligand>
        <name>heme c</name>
        <dbReference type="ChEBI" id="CHEBI:61717"/>
        <label>1</label>
    </ligand>
    <ligandPart>
        <name>Fe</name>
        <dbReference type="ChEBI" id="CHEBI:18248"/>
    </ligandPart>
</feature>
<keyword evidence="18 19" id="KW-0472">Membrane</keyword>
<evidence type="ECO:0000256" key="3">
    <source>
        <dbReference type="ARBA" id="ARBA00006113"/>
    </source>
</evidence>
<evidence type="ECO:0000256" key="17">
    <source>
        <dbReference type="ARBA" id="ARBA00023065"/>
    </source>
</evidence>
<comment type="subcellular location">
    <subcellularLocation>
        <location evidence="1 19">Cell inner membrane</location>
    </subcellularLocation>
</comment>
<evidence type="ECO:0000256" key="4">
    <source>
        <dbReference type="ARBA" id="ARBA00022448"/>
    </source>
</evidence>
<dbReference type="Gene3D" id="6.10.280.130">
    <property type="match status" value="1"/>
</dbReference>
<dbReference type="PIRSF" id="PIRSF000006">
    <property type="entry name" value="Cbb3-Cox_fixP"/>
    <property type="match status" value="1"/>
</dbReference>
<reference evidence="24 25" key="1">
    <citation type="submission" date="2020-08" db="EMBL/GenBank/DDBJ databases">
        <title>Genomic Encyclopedia of Type Strains, Phase IV (KMG-IV): sequencing the most valuable type-strain genomes for metagenomic binning, comparative biology and taxonomic classification.</title>
        <authorList>
            <person name="Goeker M."/>
        </authorList>
    </citation>
    <scope>NUCLEOTIDE SEQUENCE [LARGE SCALE GENOMIC DNA]</scope>
    <source>
        <strain evidence="24 25">DSM 14552</strain>
    </source>
</reference>
<evidence type="ECO:0000256" key="16">
    <source>
        <dbReference type="ARBA" id="ARBA00023004"/>
    </source>
</evidence>
<keyword evidence="16 19" id="KW-0408">Iron</keyword>
<feature type="binding site" description="covalent" evidence="21">
    <location>
        <position position="218"/>
    </location>
    <ligand>
        <name>heme c</name>
        <dbReference type="ChEBI" id="CHEBI:61717"/>
        <label>2</label>
    </ligand>
</feature>
<feature type="binding site" description="covalent" evidence="21">
    <location>
        <position position="121"/>
    </location>
    <ligand>
        <name>heme c</name>
        <dbReference type="ChEBI" id="CHEBI:61717"/>
        <label>1</label>
    </ligand>
</feature>
<evidence type="ECO:0000256" key="6">
    <source>
        <dbReference type="ARBA" id="ARBA00022519"/>
    </source>
</evidence>
<evidence type="ECO:0000313" key="25">
    <source>
        <dbReference type="Proteomes" id="UP000562395"/>
    </source>
</evidence>
<comment type="function">
    <text evidence="19">C-type cytochrome. Part of the cbb3-type cytochrome c oxidase complex.</text>
</comment>
<feature type="domain" description="Cytochrome c" evidence="23">
    <location>
        <begin position="205"/>
        <end position="286"/>
    </location>
</feature>
<organism evidence="24 25">
    <name type="scientific">Novosphingobium hassiacum</name>
    <dbReference type="NCBI Taxonomy" id="173676"/>
    <lineage>
        <taxon>Bacteria</taxon>
        <taxon>Pseudomonadati</taxon>
        <taxon>Pseudomonadota</taxon>
        <taxon>Alphaproteobacteria</taxon>
        <taxon>Sphingomonadales</taxon>
        <taxon>Sphingomonadaceae</taxon>
        <taxon>Novosphingobium</taxon>
    </lineage>
</organism>
<keyword evidence="10 19" id="KW-0479">Metal-binding</keyword>
<comment type="subunit">
    <text evidence="19">Component of the cbb3-type cytochrome c oxidase.</text>
</comment>
<comment type="caution">
    <text evidence="24">The sequence shown here is derived from an EMBL/GenBank/DDBJ whole genome shotgun (WGS) entry which is preliminary data.</text>
</comment>
<feature type="binding site" description="covalent" evidence="21">
    <location>
        <position position="221"/>
    </location>
    <ligand>
        <name>heme c</name>
        <dbReference type="ChEBI" id="CHEBI:61717"/>
        <label>2</label>
    </ligand>
</feature>
<keyword evidence="5 19" id="KW-1003">Cell membrane</keyword>
<dbReference type="PANTHER" id="PTHR33751:SF1">
    <property type="entry name" value="CBB3-TYPE CYTOCHROME C OXIDASE SUBUNIT FIXP"/>
    <property type="match status" value="1"/>
</dbReference>
<evidence type="ECO:0000256" key="9">
    <source>
        <dbReference type="ARBA" id="ARBA00022692"/>
    </source>
</evidence>
<evidence type="ECO:0000256" key="22">
    <source>
        <dbReference type="SAM" id="Phobius"/>
    </source>
</evidence>
<dbReference type="NCBIfam" id="TIGR00782">
    <property type="entry name" value="ccoP"/>
    <property type="match status" value="1"/>
</dbReference>
<evidence type="ECO:0000256" key="10">
    <source>
        <dbReference type="ARBA" id="ARBA00022723"/>
    </source>
</evidence>
<dbReference type="PANTHER" id="PTHR33751">
    <property type="entry name" value="CBB3-TYPE CYTOCHROME C OXIDASE SUBUNIT FIXP"/>
    <property type="match status" value="1"/>
</dbReference>
<dbReference type="EMBL" id="JACICY010000004">
    <property type="protein sequence ID" value="MBB3860779.1"/>
    <property type="molecule type" value="Genomic_DNA"/>
</dbReference>
<keyword evidence="4 19" id="KW-0813">Transport</keyword>
<evidence type="ECO:0000259" key="23">
    <source>
        <dbReference type="PROSITE" id="PS51007"/>
    </source>
</evidence>
<dbReference type="GO" id="GO:0016491">
    <property type="term" value="F:oxidoreductase activity"/>
    <property type="evidence" value="ECO:0007669"/>
    <property type="project" value="UniProtKB-KW"/>
</dbReference>
<keyword evidence="8 19" id="KW-0679">Respiratory chain</keyword>
<comment type="pathway">
    <text evidence="2 19">Energy metabolism; oxidative phosphorylation.</text>
</comment>
<dbReference type="Pfam" id="PF14715">
    <property type="entry name" value="FixP_N"/>
    <property type="match status" value="1"/>
</dbReference>
<evidence type="ECO:0000256" key="11">
    <source>
        <dbReference type="ARBA" id="ARBA00022737"/>
    </source>
</evidence>
<evidence type="ECO:0000256" key="13">
    <source>
        <dbReference type="ARBA" id="ARBA00022982"/>
    </source>
</evidence>
<feature type="domain" description="Cytochrome c" evidence="23">
    <location>
        <begin position="108"/>
        <end position="198"/>
    </location>
</feature>
<feature type="transmembrane region" description="Helical" evidence="22">
    <location>
        <begin position="32"/>
        <end position="54"/>
    </location>
</feature>
<feature type="binding site" description="axial binding residue" evidence="20">
    <location>
        <position position="263"/>
    </location>
    <ligand>
        <name>heme c</name>
        <dbReference type="ChEBI" id="CHEBI:61717"/>
        <label>1</label>
    </ligand>
    <ligandPart>
        <name>Fe</name>
        <dbReference type="ChEBI" id="CHEBI:18248"/>
    </ligandPart>
</feature>
<dbReference type="InterPro" id="IPR036909">
    <property type="entry name" value="Cyt_c-like_dom_sf"/>
</dbReference>
<dbReference type="PROSITE" id="PS51007">
    <property type="entry name" value="CYTC"/>
    <property type="match status" value="2"/>
</dbReference>
<gene>
    <name evidence="24" type="ORF">GGQ88_002048</name>
</gene>
<evidence type="ECO:0000256" key="7">
    <source>
        <dbReference type="ARBA" id="ARBA00022617"/>
    </source>
</evidence>
<keyword evidence="25" id="KW-1185">Reference proteome</keyword>
<dbReference type="Pfam" id="PF13442">
    <property type="entry name" value="Cytochrome_CBB3"/>
    <property type="match status" value="2"/>
</dbReference>
<evidence type="ECO:0000256" key="8">
    <source>
        <dbReference type="ARBA" id="ARBA00022660"/>
    </source>
</evidence>
<dbReference type="InterPro" id="IPR004678">
    <property type="entry name" value="Cyt_c_oxidase_cbb3_su3"/>
</dbReference>
<evidence type="ECO:0000256" key="14">
    <source>
        <dbReference type="ARBA" id="ARBA00022989"/>
    </source>
</evidence>
<dbReference type="GO" id="GO:0006119">
    <property type="term" value="P:oxidative phosphorylation"/>
    <property type="evidence" value="ECO:0007669"/>
    <property type="project" value="UniProtKB-UniPathway"/>
</dbReference>
<protein>
    <recommendedName>
        <fullName evidence="19">Cbb3-type cytochrome c oxidase subunit</fullName>
    </recommendedName>
</protein>
<dbReference type="GO" id="GO:0005506">
    <property type="term" value="F:iron ion binding"/>
    <property type="evidence" value="ECO:0007669"/>
    <property type="project" value="InterPro"/>
</dbReference>
<evidence type="ECO:0000256" key="21">
    <source>
        <dbReference type="PIRSR" id="PIRSR000006-2"/>
    </source>
</evidence>